<keyword evidence="4" id="KW-1185">Reference proteome</keyword>
<feature type="domain" description="Acyltransferase 3" evidence="2">
    <location>
        <begin position="15"/>
        <end position="333"/>
    </location>
</feature>
<feature type="transmembrane region" description="Helical" evidence="1">
    <location>
        <begin position="195"/>
        <end position="215"/>
    </location>
</feature>
<accession>A0ABV1QXS5</accession>
<feature type="transmembrane region" description="Helical" evidence="1">
    <location>
        <begin position="257"/>
        <end position="276"/>
    </location>
</feature>
<evidence type="ECO:0000313" key="4">
    <source>
        <dbReference type="Proteomes" id="UP001432995"/>
    </source>
</evidence>
<dbReference type="InterPro" id="IPR050879">
    <property type="entry name" value="Acyltransferase_3"/>
</dbReference>
<dbReference type="InterPro" id="IPR002656">
    <property type="entry name" value="Acyl_transf_3_dom"/>
</dbReference>
<keyword evidence="1" id="KW-0472">Membrane</keyword>
<dbReference type="Proteomes" id="UP001432995">
    <property type="component" value="Unassembled WGS sequence"/>
</dbReference>
<reference evidence="3" key="1">
    <citation type="submission" date="2024-06" db="EMBL/GenBank/DDBJ databases">
        <authorList>
            <person name="Campbell A.G."/>
        </authorList>
    </citation>
    <scope>NUCLEOTIDE SEQUENCE</scope>
    <source>
        <strain evidence="3">EM17</strain>
    </source>
</reference>
<dbReference type="EMBL" id="JBELQD010000002">
    <property type="protein sequence ID" value="MER2287389.1"/>
    <property type="molecule type" value="Genomic_DNA"/>
</dbReference>
<feature type="transmembrane region" description="Helical" evidence="1">
    <location>
        <begin position="81"/>
        <end position="100"/>
    </location>
</feature>
<feature type="transmembrane region" description="Helical" evidence="1">
    <location>
        <begin position="38"/>
        <end position="60"/>
    </location>
</feature>
<sequence length="363" mass="39796">MGTPAPSKPTTHCVALDGIRGIAALSVLLFHLGRWLDIPFLAVNGGLSVDTFFTLSGYVLARAYARRTRNISVTEFMALRVIRLLPIILLSIVISAPYVLARNYLLSTETQSATIVLAIMLGILNIPYFNAPPQIGGPQIFPLNGPQFSLFFELAANYVWWLLRFVDQTYLALALYVLSSAAVIRFGIGGDTADNFLLGFAHVGSSFFVGVLVYQVGRALRPSCANAFLFVALSGVMIAILFSSFELTLQERLAWKLVLAPLLVLSGSVVTLQGLPKRASRALGDLSYPVYALHYPIFCWINGIYQKVTGSRGIVLECATFLVATIAVSYLVLRYYDEPARRYLSDVFASIKASRSGRAEYGR</sequence>
<dbReference type="Pfam" id="PF01757">
    <property type="entry name" value="Acyl_transf_3"/>
    <property type="match status" value="1"/>
</dbReference>
<comment type="caution">
    <text evidence="3">The sequence shown here is derived from an EMBL/GenBank/DDBJ whole genome shotgun (WGS) entry which is preliminary data.</text>
</comment>
<dbReference type="EC" id="2.3.-.-" evidence="3"/>
<protein>
    <submittedName>
        <fullName evidence="3">Acyltransferase</fullName>
        <ecNumber evidence="3">2.3.-.-</ecNumber>
    </submittedName>
</protein>
<keyword evidence="3" id="KW-0012">Acyltransferase</keyword>
<dbReference type="PANTHER" id="PTHR23028">
    <property type="entry name" value="ACETYLTRANSFERASE"/>
    <property type="match status" value="1"/>
</dbReference>
<dbReference type="RefSeq" id="WP_350376797.1">
    <property type="nucleotide sequence ID" value="NZ_JBELQD010000002.1"/>
</dbReference>
<keyword evidence="1" id="KW-0812">Transmembrane</keyword>
<dbReference type="GO" id="GO:0016746">
    <property type="term" value="F:acyltransferase activity"/>
    <property type="evidence" value="ECO:0007669"/>
    <property type="project" value="UniProtKB-KW"/>
</dbReference>
<gene>
    <name evidence="3" type="ORF">ABS770_03900</name>
</gene>
<keyword evidence="1" id="KW-1133">Transmembrane helix</keyword>
<feature type="transmembrane region" description="Helical" evidence="1">
    <location>
        <begin position="314"/>
        <end position="336"/>
    </location>
</feature>
<dbReference type="PANTHER" id="PTHR23028:SF134">
    <property type="entry name" value="PUTATIVE (AFU_ORTHOLOGUE AFUA_4G08520)-RELATED"/>
    <property type="match status" value="1"/>
</dbReference>
<feature type="transmembrane region" description="Helical" evidence="1">
    <location>
        <begin position="169"/>
        <end position="188"/>
    </location>
</feature>
<feature type="transmembrane region" description="Helical" evidence="1">
    <location>
        <begin position="288"/>
        <end position="305"/>
    </location>
</feature>
<feature type="transmembrane region" description="Helical" evidence="1">
    <location>
        <begin position="112"/>
        <end position="131"/>
    </location>
</feature>
<evidence type="ECO:0000259" key="2">
    <source>
        <dbReference type="Pfam" id="PF01757"/>
    </source>
</evidence>
<evidence type="ECO:0000256" key="1">
    <source>
        <dbReference type="SAM" id="Phobius"/>
    </source>
</evidence>
<organism evidence="3 4">
    <name type="scientific">Methylobacterium brachiatum</name>
    <dbReference type="NCBI Taxonomy" id="269660"/>
    <lineage>
        <taxon>Bacteria</taxon>
        <taxon>Pseudomonadati</taxon>
        <taxon>Pseudomonadota</taxon>
        <taxon>Alphaproteobacteria</taxon>
        <taxon>Hyphomicrobiales</taxon>
        <taxon>Methylobacteriaceae</taxon>
        <taxon>Methylobacterium</taxon>
    </lineage>
</organism>
<name>A0ABV1QXS5_9HYPH</name>
<evidence type="ECO:0000313" key="3">
    <source>
        <dbReference type="EMBL" id="MER2287389.1"/>
    </source>
</evidence>
<proteinExistence type="predicted"/>
<feature type="transmembrane region" description="Helical" evidence="1">
    <location>
        <begin position="227"/>
        <end position="245"/>
    </location>
</feature>
<keyword evidence="3" id="KW-0808">Transferase</keyword>